<dbReference type="GO" id="GO:0006508">
    <property type="term" value="P:proteolysis"/>
    <property type="evidence" value="ECO:0007669"/>
    <property type="project" value="UniProtKB-KW"/>
</dbReference>
<feature type="transmembrane region" description="Helical" evidence="9">
    <location>
        <begin position="6"/>
        <end position="21"/>
    </location>
</feature>
<evidence type="ECO:0000256" key="4">
    <source>
        <dbReference type="ARBA" id="ARBA00022692"/>
    </source>
</evidence>
<dbReference type="InterPro" id="IPR026392">
    <property type="entry name" value="Exo/Archaeosortase_dom"/>
</dbReference>
<evidence type="ECO:0000313" key="10">
    <source>
        <dbReference type="EMBL" id="QOV09140.1"/>
    </source>
</evidence>
<feature type="active site" description="Proton donor" evidence="8">
    <location>
        <position position="197"/>
    </location>
</feature>
<feature type="transmembrane region" description="Helical" evidence="9">
    <location>
        <begin position="55"/>
        <end position="75"/>
    </location>
</feature>
<keyword evidence="3" id="KW-0645">Protease</keyword>
<dbReference type="EMBL" id="MW122884">
    <property type="protein sequence ID" value="QOV09140.1"/>
    <property type="molecule type" value="Genomic_DNA"/>
</dbReference>
<gene>
    <name evidence="10" type="ORF">HULAa36F11_00023</name>
</gene>
<feature type="transmembrane region" description="Helical" evidence="9">
    <location>
        <begin position="87"/>
        <end position="107"/>
    </location>
</feature>
<evidence type="ECO:0000256" key="3">
    <source>
        <dbReference type="ARBA" id="ARBA00022670"/>
    </source>
</evidence>
<dbReference type="AlphaFoldDB" id="A0A871Y7R7"/>
<evidence type="ECO:0008006" key="11">
    <source>
        <dbReference type="Google" id="ProtNLM"/>
    </source>
</evidence>
<sequence>MEILDLLNLAALILLGAGFLWKERRAHLLRVAGWSLEGVYWLAKAPHYLGLDDQFNAIGAAAAFPVFLYVAYQEFQSYEWNDDYPPLRFVAGAMFFAGMGYFLIAAFPPLSEFMIGLVAHQSVWLANLGGYEFGVGETTPESAKLIGVPISIVLDCTAIQAYLVAGSFLFGCRGPWKKRVLAFLIITPAVWLVNLFRNAMVIVMVHTSGVESFDFAHNILGKGLSFTALILLVFVAFIQVPELYEDINGLFELPWRNGPKHDYLKFVGRLYRDRDSPGKE</sequence>
<dbReference type="NCBIfam" id="TIGR04178">
    <property type="entry name" value="exo_archaeo"/>
    <property type="match status" value="1"/>
</dbReference>
<feature type="transmembrane region" description="Helical" evidence="9">
    <location>
        <begin position="182"/>
        <end position="207"/>
    </location>
</feature>
<dbReference type="NCBIfam" id="TIGR04125">
    <property type="entry name" value="exosort_PGF_TRM"/>
    <property type="match status" value="1"/>
</dbReference>
<evidence type="ECO:0000256" key="9">
    <source>
        <dbReference type="SAM" id="Phobius"/>
    </source>
</evidence>
<accession>A0A871Y7R7</accession>
<evidence type="ECO:0000256" key="8">
    <source>
        <dbReference type="PIRSR" id="PIRSR025737-1"/>
    </source>
</evidence>
<proteinExistence type="predicted"/>
<keyword evidence="2" id="KW-1003">Cell membrane</keyword>
<dbReference type="GO" id="GO:0005886">
    <property type="term" value="C:plasma membrane"/>
    <property type="evidence" value="ECO:0007669"/>
    <property type="project" value="UniProtKB-SubCell"/>
</dbReference>
<protein>
    <recommendedName>
        <fullName evidence="11">Archaeosortase A</fullName>
    </recommendedName>
</protein>
<evidence type="ECO:0000256" key="5">
    <source>
        <dbReference type="ARBA" id="ARBA00022801"/>
    </source>
</evidence>
<evidence type="ECO:0000256" key="7">
    <source>
        <dbReference type="ARBA" id="ARBA00023136"/>
    </source>
</evidence>
<dbReference type="InterPro" id="IPR019127">
    <property type="entry name" value="Exosortase"/>
</dbReference>
<dbReference type="Pfam" id="PF09721">
    <property type="entry name" value="Exosortase_EpsH"/>
    <property type="match status" value="1"/>
</dbReference>
<evidence type="ECO:0000256" key="1">
    <source>
        <dbReference type="ARBA" id="ARBA00004651"/>
    </source>
</evidence>
<name>A0A871Y7R7_9ARCH</name>
<keyword evidence="6 9" id="KW-1133">Transmembrane helix</keyword>
<keyword evidence="5" id="KW-0378">Hydrolase</keyword>
<keyword evidence="7 9" id="KW-0472">Membrane</keyword>
<feature type="transmembrane region" description="Helical" evidence="9">
    <location>
        <begin position="219"/>
        <end position="238"/>
    </location>
</feature>
<keyword evidence="4 9" id="KW-0812">Transmembrane</keyword>
<dbReference type="GO" id="GO:0008233">
    <property type="term" value="F:peptidase activity"/>
    <property type="evidence" value="ECO:0007669"/>
    <property type="project" value="UniProtKB-KW"/>
</dbReference>
<organism evidence="10">
    <name type="scientific">uncultured Thermoplasmata archaeon</name>
    <dbReference type="NCBI Taxonomy" id="376542"/>
    <lineage>
        <taxon>Archaea</taxon>
        <taxon>Methanobacteriati</taxon>
        <taxon>Thermoplasmatota</taxon>
        <taxon>Thermoplasmata</taxon>
        <taxon>environmental samples</taxon>
    </lineage>
</organism>
<feature type="active site" description="Acyl-thioester intermediate" evidence="8">
    <location>
        <position position="156"/>
    </location>
</feature>
<comment type="subcellular location">
    <subcellularLocation>
        <location evidence="1">Cell membrane</location>
        <topology evidence="1">Multi-pass membrane protein</topology>
    </subcellularLocation>
</comment>
<feature type="transmembrane region" description="Helical" evidence="9">
    <location>
        <begin position="146"/>
        <end position="170"/>
    </location>
</feature>
<evidence type="ECO:0000256" key="6">
    <source>
        <dbReference type="ARBA" id="ARBA00022989"/>
    </source>
</evidence>
<reference evidence="10" key="1">
    <citation type="submission" date="2020-10" db="EMBL/GenBank/DDBJ databases">
        <title>Diverse heliorhodopsins detected via functional metagenomics in peat lake Actinobacteria, Chloroflexi and Archaea.</title>
        <authorList>
            <person name="Chazan A."/>
            <person name="Rozenberg A."/>
            <person name="Tahan R."/>
            <person name="Mannen K."/>
            <person name="Nagata T."/>
            <person name="Yaish S."/>
            <person name="Larom S."/>
            <person name="Kandori H."/>
            <person name="Inoue K."/>
            <person name="Beja O."/>
            <person name="Pushkarev A."/>
        </authorList>
    </citation>
    <scope>NUCLEOTIDE SEQUENCE</scope>
</reference>
<evidence type="ECO:0000256" key="2">
    <source>
        <dbReference type="ARBA" id="ARBA00022475"/>
    </source>
</evidence>
<dbReference type="InterPro" id="IPR014522">
    <property type="entry name" value="ArtA"/>
</dbReference>
<dbReference type="PIRSF" id="PIRSF025737">
    <property type="entry name" value="Cyco1"/>
    <property type="match status" value="1"/>
</dbReference>